<evidence type="ECO:0000313" key="7">
    <source>
        <dbReference type="EMBL" id="CAA7271229.1"/>
    </source>
</evidence>
<feature type="compositionally biased region" description="Pro residues" evidence="4">
    <location>
        <begin position="1250"/>
        <end position="1279"/>
    </location>
</feature>
<dbReference type="InterPro" id="IPR038718">
    <property type="entry name" value="SNF2-like_sf"/>
</dbReference>
<dbReference type="GO" id="GO:0008094">
    <property type="term" value="F:ATP-dependent activity, acting on DNA"/>
    <property type="evidence" value="ECO:0007669"/>
    <property type="project" value="TreeGrafter"/>
</dbReference>
<dbReference type="GO" id="GO:0006281">
    <property type="term" value="P:DNA repair"/>
    <property type="evidence" value="ECO:0007669"/>
    <property type="project" value="TreeGrafter"/>
</dbReference>
<dbReference type="GO" id="GO:0005524">
    <property type="term" value="F:ATP binding"/>
    <property type="evidence" value="ECO:0007669"/>
    <property type="project" value="UniProtKB-KW"/>
</dbReference>
<feature type="compositionally biased region" description="Polar residues" evidence="4">
    <location>
        <begin position="1167"/>
        <end position="1177"/>
    </location>
</feature>
<dbReference type="PROSITE" id="PS51192">
    <property type="entry name" value="HELICASE_ATP_BIND_1"/>
    <property type="match status" value="1"/>
</dbReference>
<reference evidence="7 8" key="1">
    <citation type="submission" date="2020-01" db="EMBL/GenBank/DDBJ databases">
        <authorList>
            <person name="Gupta K D."/>
        </authorList>
    </citation>
    <scope>NUCLEOTIDE SEQUENCE [LARGE SCALE GENOMIC DNA]</scope>
</reference>
<feature type="compositionally biased region" description="Low complexity" evidence="4">
    <location>
        <begin position="1298"/>
        <end position="1309"/>
    </location>
</feature>
<accession>A0A8S0WD13</accession>
<dbReference type="Proteomes" id="UP000467700">
    <property type="component" value="Unassembled WGS sequence"/>
</dbReference>
<dbReference type="Pfam" id="PF00176">
    <property type="entry name" value="SNF2-rel_dom"/>
    <property type="match status" value="1"/>
</dbReference>
<feature type="compositionally biased region" description="Pro residues" evidence="4">
    <location>
        <begin position="1204"/>
        <end position="1218"/>
    </location>
</feature>
<dbReference type="InterPro" id="IPR001650">
    <property type="entry name" value="Helicase_C-like"/>
</dbReference>
<feature type="compositionally biased region" description="Low complexity" evidence="4">
    <location>
        <begin position="1358"/>
        <end position="1369"/>
    </location>
</feature>
<dbReference type="SUPFAM" id="SSF52540">
    <property type="entry name" value="P-loop containing nucleoside triphosphate hydrolases"/>
    <property type="match status" value="2"/>
</dbReference>
<feature type="compositionally biased region" description="Polar residues" evidence="4">
    <location>
        <begin position="1095"/>
        <end position="1105"/>
    </location>
</feature>
<dbReference type="GO" id="GO:0016787">
    <property type="term" value="F:hydrolase activity"/>
    <property type="evidence" value="ECO:0007669"/>
    <property type="project" value="UniProtKB-KW"/>
</dbReference>
<dbReference type="CDD" id="cd18793">
    <property type="entry name" value="SF2_C_SNF"/>
    <property type="match status" value="1"/>
</dbReference>
<sequence length="1378" mass="151462">MPSHTVPSGMIKLFLDGAPWDWPVWRELTRLPHGLFPEDDALLPNGWTRSNVNDILSYFNQYSEKKKEQEKIAFAAGRKCAPLPGRVLWREWINRHWRAWRIHARISEVLTAMNLHPACLLQHAQEFGGDQIPNSDSYIPLALDAVALLLFGEDCLDRSGRVAFKYRSSITIFMQRTWINSASQIRKNRGNLEDLEKTATKAFQELDRESPTKPKVKSVISTIGRWKRLAKLFSHEENLHTIDSMDKELNALLRTLSVRLNAARTGPKKSVDLNQDSLSSLEDVEEMQNFYYECLVQETDNGDSVISKEPPLTFSFANRVEDSDPGVEVEAKMTPEELYRNLGFKDGRPLAFNSHFPSDDGGGGSSVPIQLFWHQVAGVHSVFRTNFKAEASPDRPGMLIADEVGLGKTFLAAMAIAVLSQIIFAQSHKLPLPPLFTAAPYLGASNHLPDLPHLVIVPTTLMDQWQTELRKVYKPSAFDIFLYQAGKADHDAFWAPDSPFSTSRQPESNKIIIASHSGLQQDFNSLYFYEKPSTSDSDPDSSLPWDNPARLPTFDRDVVRTLFGRLYLSITLDEAHNYRNSGQRHASALTILALACLRLILTATPLQTTPGDLAYMARLAGIGHFFNKAAQIEERNDLADFRRAKKEAGEDYDPLNDSDEDPVRRAHVAAAQRMQAQFEGRVLRRTADSLDWQGRTLLNLPPYHTHFVMLDLTPRELDCIEELADEAKEKASSANGSRVIRSENFYLNYRMGVGYAVSKGEATPKFRTLEEWEAAKSTKFDMCARIIQHLLARDNAPPIVFENGGATFPPTPPLPPGQAPSQTTKILIYQEFPSLGPVLRNCFDLYGIKHLHIDGQTKIKSRNAVVKKFREDPSERVLIFSMVGSTGLNLSCAKVIVFLDQPWSAQDERQIRGRAHRHPQTKEVDLYMLLANETADVLIAGMARGKGDALEAFLAKEDFISKPRGQDMYELLSGHTLGDPEEDEGDMEDAPEPKPKKARKKRLTKGRKGKGKAPTEEGAVDTDGPTLTAGDPTGSSTDISMYTHSNASMSSLTSGDDVQSYAPLQPASPITSFPVTPEGAFSTGRRPMNGARYATSRSIGTSETESPTRKRPRQPSPDIFDPQSMPEQPNPPSLNLQVGTGPLASGPRSVAPTPQRPLKVARMGPTGSPQKASTPSKTPEARRQFLASPKSAGPSTQPRSTEPRPTPAPSKPISPAPVPWKSMPSKPATPRPTPAPSKPAPSRPTLIPSKPAPSRPTAAPPKPTPSEPVPSKPAPPVGTGPPKHRPASHSIKPRSVATSPGGPDTPTPSAVGGGSSAPTQPLSAAVASPSTHRQPSSFLSQPRRDMSPPPRQAPSASKKSLAQGQAALQLKKKKQNGR</sequence>
<feature type="region of interest" description="Disordered" evidence="4">
    <location>
        <begin position="973"/>
        <end position="1378"/>
    </location>
</feature>
<dbReference type="PRINTS" id="PR01217">
    <property type="entry name" value="PRICHEXTENSN"/>
</dbReference>
<evidence type="ECO:0000259" key="5">
    <source>
        <dbReference type="PROSITE" id="PS51192"/>
    </source>
</evidence>
<dbReference type="EMBL" id="CACVBS010000101">
    <property type="protein sequence ID" value="CAA7271229.1"/>
    <property type="molecule type" value="Genomic_DNA"/>
</dbReference>
<dbReference type="Pfam" id="PF00271">
    <property type="entry name" value="Helicase_C"/>
    <property type="match status" value="1"/>
</dbReference>
<keyword evidence="3" id="KW-0067">ATP-binding</keyword>
<keyword evidence="1" id="KW-0547">Nucleotide-binding</keyword>
<keyword evidence="2" id="KW-0378">Hydrolase</keyword>
<feature type="compositionally biased region" description="Basic residues" evidence="4">
    <location>
        <begin position="996"/>
        <end position="1011"/>
    </location>
</feature>
<dbReference type="InterPro" id="IPR000330">
    <property type="entry name" value="SNF2_N"/>
</dbReference>
<feature type="compositionally biased region" description="Polar residues" evidence="4">
    <location>
        <begin position="1316"/>
        <end position="1340"/>
    </location>
</feature>
<evidence type="ECO:0000313" key="8">
    <source>
        <dbReference type="Proteomes" id="UP000467700"/>
    </source>
</evidence>
<evidence type="ECO:0000256" key="1">
    <source>
        <dbReference type="ARBA" id="ARBA00022741"/>
    </source>
</evidence>
<dbReference type="GO" id="GO:0005634">
    <property type="term" value="C:nucleus"/>
    <property type="evidence" value="ECO:0007669"/>
    <property type="project" value="TreeGrafter"/>
</dbReference>
<gene>
    <name evidence="7" type="ORF">AAE3_LOCUS13394</name>
</gene>
<organism evidence="7 8">
    <name type="scientific">Cyclocybe aegerita</name>
    <name type="common">Black poplar mushroom</name>
    <name type="synonym">Agrocybe aegerita</name>
    <dbReference type="NCBI Taxonomy" id="1973307"/>
    <lineage>
        <taxon>Eukaryota</taxon>
        <taxon>Fungi</taxon>
        <taxon>Dikarya</taxon>
        <taxon>Basidiomycota</taxon>
        <taxon>Agaricomycotina</taxon>
        <taxon>Agaricomycetes</taxon>
        <taxon>Agaricomycetidae</taxon>
        <taxon>Agaricales</taxon>
        <taxon>Agaricineae</taxon>
        <taxon>Bolbitiaceae</taxon>
        <taxon>Cyclocybe</taxon>
    </lineage>
</organism>
<dbReference type="Gene3D" id="3.40.50.10810">
    <property type="entry name" value="Tandem AAA-ATPase domain"/>
    <property type="match status" value="1"/>
</dbReference>
<protein>
    <submittedName>
        <fullName evidence="7">Uncharacterized protein</fullName>
    </submittedName>
</protein>
<keyword evidence="8" id="KW-1185">Reference proteome</keyword>
<proteinExistence type="predicted"/>
<dbReference type="InterPro" id="IPR014001">
    <property type="entry name" value="Helicase_ATP-bd"/>
</dbReference>
<dbReference type="SMART" id="SM00490">
    <property type="entry name" value="HELICc"/>
    <property type="match status" value="1"/>
</dbReference>
<evidence type="ECO:0000256" key="4">
    <source>
        <dbReference type="SAM" id="MobiDB-lite"/>
    </source>
</evidence>
<dbReference type="PANTHER" id="PTHR45626">
    <property type="entry name" value="TRANSCRIPTION TERMINATION FACTOR 2-RELATED"/>
    <property type="match status" value="1"/>
</dbReference>
<dbReference type="InterPro" id="IPR027417">
    <property type="entry name" value="P-loop_NTPase"/>
</dbReference>
<dbReference type="SMART" id="SM00487">
    <property type="entry name" value="DEXDc"/>
    <property type="match status" value="1"/>
</dbReference>
<feature type="domain" description="Helicase ATP-binding" evidence="5">
    <location>
        <begin position="389"/>
        <end position="623"/>
    </location>
</feature>
<feature type="compositionally biased region" description="Acidic residues" evidence="4">
    <location>
        <begin position="979"/>
        <end position="990"/>
    </location>
</feature>
<evidence type="ECO:0000259" key="6">
    <source>
        <dbReference type="PROSITE" id="PS51194"/>
    </source>
</evidence>
<evidence type="ECO:0000256" key="3">
    <source>
        <dbReference type="ARBA" id="ARBA00022840"/>
    </source>
</evidence>
<evidence type="ECO:0000256" key="2">
    <source>
        <dbReference type="ARBA" id="ARBA00022801"/>
    </source>
</evidence>
<dbReference type="InterPro" id="IPR050628">
    <property type="entry name" value="SNF2_RAD54_helicase_TF"/>
</dbReference>
<feature type="compositionally biased region" description="Polar residues" evidence="4">
    <location>
        <begin position="1033"/>
        <end position="1057"/>
    </location>
</feature>
<comment type="caution">
    <text evidence="7">The sequence shown here is derived from an EMBL/GenBank/DDBJ whole genome shotgun (WGS) entry which is preliminary data.</text>
</comment>
<name>A0A8S0WD13_CYCAE</name>
<feature type="compositionally biased region" description="Pro residues" evidence="4">
    <location>
        <begin position="1227"/>
        <end position="1242"/>
    </location>
</feature>
<dbReference type="InterPro" id="IPR049730">
    <property type="entry name" value="SNF2/RAD54-like_C"/>
</dbReference>
<dbReference type="Gene3D" id="3.40.50.300">
    <property type="entry name" value="P-loop containing nucleotide triphosphate hydrolases"/>
    <property type="match status" value="1"/>
</dbReference>
<dbReference type="OrthoDB" id="3270319at2759"/>
<feature type="domain" description="Helicase C-terminal" evidence="6">
    <location>
        <begin position="785"/>
        <end position="988"/>
    </location>
</feature>
<dbReference type="PROSITE" id="PS51194">
    <property type="entry name" value="HELICASE_CTER"/>
    <property type="match status" value="1"/>
</dbReference>